<sequence length="162" mass="18615">MHITKLGITVLYQMQWLDLLQSMFTEAEWSRTKTIPTIDDYMQTASVSFGFEPIILPTIYLLGPKLSDDVAENKELNYLQKTVNICGRLLNDIQSFKRESEQGKLNAVVLHMIHGNGVVTVEDAVDKIKGVIEENRRELLRLVLKEKGSLVPRDCKDMYWKT</sequence>
<keyword evidence="2" id="KW-0460">Magnesium</keyword>
<dbReference type="SUPFAM" id="SSF48576">
    <property type="entry name" value="Terpenoid synthases"/>
    <property type="match status" value="1"/>
</dbReference>
<dbReference type="PANTHER" id="PTHR31739">
    <property type="entry name" value="ENT-COPALYL DIPHOSPHATE SYNTHASE, CHLOROPLASTIC"/>
    <property type="match status" value="1"/>
</dbReference>
<accession>A0A392N5W1</accession>
<dbReference type="Proteomes" id="UP000265520">
    <property type="component" value="Unassembled WGS sequence"/>
</dbReference>
<dbReference type="EMBL" id="LXQA010027580">
    <property type="protein sequence ID" value="MCH94549.1"/>
    <property type="molecule type" value="Genomic_DNA"/>
</dbReference>
<keyword evidence="5" id="KW-1185">Reference proteome</keyword>
<dbReference type="PANTHER" id="PTHR31739:SF3">
    <property type="entry name" value="ENT-KAUR-16-ENE SYNTHASE, CHLOROPLASTIC"/>
    <property type="match status" value="1"/>
</dbReference>
<dbReference type="Gene3D" id="1.10.600.10">
    <property type="entry name" value="Farnesyl Diphosphate Synthase"/>
    <property type="match status" value="1"/>
</dbReference>
<evidence type="ECO:0000256" key="1">
    <source>
        <dbReference type="ARBA" id="ARBA00001946"/>
    </source>
</evidence>
<feature type="non-terminal residue" evidence="4">
    <location>
        <position position="162"/>
    </location>
</feature>
<dbReference type="GO" id="GO:0009507">
    <property type="term" value="C:chloroplast"/>
    <property type="evidence" value="ECO:0007669"/>
    <property type="project" value="TreeGrafter"/>
</dbReference>
<evidence type="ECO:0000256" key="2">
    <source>
        <dbReference type="ARBA" id="ARBA00022842"/>
    </source>
</evidence>
<dbReference type="GO" id="GO:0009686">
    <property type="term" value="P:gibberellin biosynthetic process"/>
    <property type="evidence" value="ECO:0007669"/>
    <property type="project" value="TreeGrafter"/>
</dbReference>
<evidence type="ECO:0000313" key="5">
    <source>
        <dbReference type="Proteomes" id="UP000265520"/>
    </source>
</evidence>
<organism evidence="4 5">
    <name type="scientific">Trifolium medium</name>
    <dbReference type="NCBI Taxonomy" id="97028"/>
    <lineage>
        <taxon>Eukaryota</taxon>
        <taxon>Viridiplantae</taxon>
        <taxon>Streptophyta</taxon>
        <taxon>Embryophyta</taxon>
        <taxon>Tracheophyta</taxon>
        <taxon>Spermatophyta</taxon>
        <taxon>Magnoliopsida</taxon>
        <taxon>eudicotyledons</taxon>
        <taxon>Gunneridae</taxon>
        <taxon>Pentapetalae</taxon>
        <taxon>rosids</taxon>
        <taxon>fabids</taxon>
        <taxon>Fabales</taxon>
        <taxon>Fabaceae</taxon>
        <taxon>Papilionoideae</taxon>
        <taxon>50 kb inversion clade</taxon>
        <taxon>NPAAA clade</taxon>
        <taxon>Hologalegina</taxon>
        <taxon>IRL clade</taxon>
        <taxon>Trifolieae</taxon>
        <taxon>Trifolium</taxon>
    </lineage>
</organism>
<comment type="cofactor">
    <cofactor evidence="1">
        <name>Mg(2+)</name>
        <dbReference type="ChEBI" id="CHEBI:18420"/>
    </cofactor>
</comment>
<keyword evidence="3" id="KW-0456">Lyase</keyword>
<evidence type="ECO:0000256" key="3">
    <source>
        <dbReference type="ARBA" id="ARBA00023239"/>
    </source>
</evidence>
<dbReference type="InterPro" id="IPR050148">
    <property type="entry name" value="Terpene_synthase-like"/>
</dbReference>
<dbReference type="GO" id="GO:0010333">
    <property type="term" value="F:terpene synthase activity"/>
    <property type="evidence" value="ECO:0007669"/>
    <property type="project" value="InterPro"/>
</dbReference>
<comment type="caution">
    <text evidence="4">The sequence shown here is derived from an EMBL/GenBank/DDBJ whole genome shotgun (WGS) entry which is preliminary data.</text>
</comment>
<dbReference type="InterPro" id="IPR008949">
    <property type="entry name" value="Isoprenoid_synthase_dom_sf"/>
</dbReference>
<reference evidence="4 5" key="1">
    <citation type="journal article" date="2018" name="Front. Plant Sci.">
        <title>Red Clover (Trifolium pratense) and Zigzag Clover (T. medium) - A Picture of Genomic Similarities and Differences.</title>
        <authorList>
            <person name="Dluhosova J."/>
            <person name="Istvanek J."/>
            <person name="Nedelnik J."/>
            <person name="Repkova J."/>
        </authorList>
    </citation>
    <scope>NUCLEOTIDE SEQUENCE [LARGE SCALE GENOMIC DNA]</scope>
    <source>
        <strain evidence="5">cv. 10/8</strain>
        <tissue evidence="4">Leaf</tissue>
    </source>
</reference>
<name>A0A392N5W1_9FABA</name>
<proteinExistence type="predicted"/>
<dbReference type="AlphaFoldDB" id="A0A392N5W1"/>
<gene>
    <name evidence="4" type="ORF">A2U01_0015511</name>
</gene>
<protein>
    <submittedName>
        <fullName evidence="4">Ent-kaur-16-ene synthase chloroplastic-like</fullName>
    </submittedName>
</protein>
<evidence type="ECO:0000313" key="4">
    <source>
        <dbReference type="EMBL" id="MCH94549.1"/>
    </source>
</evidence>
<dbReference type="Pfam" id="PF19086">
    <property type="entry name" value="Terpene_syn_C_2"/>
    <property type="match status" value="1"/>
</dbReference>
<dbReference type="GO" id="GO:0000287">
    <property type="term" value="F:magnesium ion binding"/>
    <property type="evidence" value="ECO:0007669"/>
    <property type="project" value="TreeGrafter"/>
</dbReference>